<comment type="caution">
    <text evidence="3">The sequence shown here is derived from an EMBL/GenBank/DDBJ whole genome shotgun (WGS) entry which is preliminary data.</text>
</comment>
<dbReference type="PANTHER" id="PTHR34136:SF1">
    <property type="entry name" value="UDP-N-ACETYL-D-MANNOSAMINURONIC ACID TRANSFERASE"/>
    <property type="match status" value="1"/>
</dbReference>
<dbReference type="NCBIfam" id="TIGR00696">
    <property type="entry name" value="wecG_tagA_cpsF"/>
    <property type="match status" value="1"/>
</dbReference>
<dbReference type="AlphaFoldDB" id="A0A231V0D8"/>
<dbReference type="CDD" id="cd06533">
    <property type="entry name" value="Glyco_transf_WecG_TagA"/>
    <property type="match status" value="1"/>
</dbReference>
<dbReference type="InterPro" id="IPR004629">
    <property type="entry name" value="WecG_TagA_CpsF"/>
</dbReference>
<evidence type="ECO:0000313" key="3">
    <source>
        <dbReference type="EMBL" id="OXT01590.1"/>
    </source>
</evidence>
<keyword evidence="2" id="KW-0808">Transferase</keyword>
<reference evidence="4" key="1">
    <citation type="journal article" date="2017" name="Int. J. Syst. Evol. Microbiol.">
        <title>Notoacmeibacter marinus gen. nov., sp. nov., isolated from the gut of a limpet and proposal of Notoacmeibacteraceae fam. nov. in the order Rhizobiales of the class Alphaproteobacteria.</title>
        <authorList>
            <person name="Huang Z."/>
            <person name="Guo F."/>
            <person name="Lai Q."/>
        </authorList>
    </citation>
    <scope>NUCLEOTIDE SEQUENCE [LARGE SCALE GENOMIC DNA]</scope>
    <source>
        <strain evidence="4">XMTR2A4</strain>
    </source>
</reference>
<organism evidence="3 4">
    <name type="scientific">Notoacmeibacter marinus</name>
    <dbReference type="NCBI Taxonomy" id="1876515"/>
    <lineage>
        <taxon>Bacteria</taxon>
        <taxon>Pseudomonadati</taxon>
        <taxon>Pseudomonadota</taxon>
        <taxon>Alphaproteobacteria</taxon>
        <taxon>Hyphomicrobiales</taxon>
        <taxon>Notoacmeibacteraceae</taxon>
        <taxon>Notoacmeibacter</taxon>
    </lineage>
</organism>
<gene>
    <name evidence="3" type="ORF">B7H23_01030</name>
</gene>
<evidence type="ECO:0000256" key="2">
    <source>
        <dbReference type="ARBA" id="ARBA00022679"/>
    </source>
</evidence>
<evidence type="ECO:0008006" key="5">
    <source>
        <dbReference type="Google" id="ProtNLM"/>
    </source>
</evidence>
<protein>
    <recommendedName>
        <fullName evidence="5">Glycosyltransferase</fullName>
    </recommendedName>
</protein>
<evidence type="ECO:0000313" key="4">
    <source>
        <dbReference type="Proteomes" id="UP000215405"/>
    </source>
</evidence>
<sequence length="249" mass="27894">MSDGAELPAKQILSHHVAALTAAEAAVELQMRLDRGEFTRIAFLNSHVANIAADDPAYKQLLRDFLILPDGIGVDIAAWLKHGGTFPANLNGTDFMPLLLSRLRPALHVGLIGASRESLDGAVGALRTRFPQHRFTAFSDGYFEQETEEAVLDRLLGDRPDLLMVAMGVPAQENWIARHLDHRHGTLVFGVGALFDFLSGAVPRAPRSIRRLRSEWVWRLALEPRRLFARYVIGNPRFLYRVLKDRSER</sequence>
<name>A0A231V0D8_9HYPH</name>
<proteinExistence type="predicted"/>
<accession>A0A231V0D8</accession>
<dbReference type="Pfam" id="PF03808">
    <property type="entry name" value="Glyco_tran_WecG"/>
    <property type="match status" value="1"/>
</dbReference>
<keyword evidence="1" id="KW-0328">Glycosyltransferase</keyword>
<evidence type="ECO:0000256" key="1">
    <source>
        <dbReference type="ARBA" id="ARBA00022676"/>
    </source>
</evidence>
<dbReference type="PANTHER" id="PTHR34136">
    <property type="match status" value="1"/>
</dbReference>
<dbReference type="Proteomes" id="UP000215405">
    <property type="component" value="Unassembled WGS sequence"/>
</dbReference>
<dbReference type="GO" id="GO:0016758">
    <property type="term" value="F:hexosyltransferase activity"/>
    <property type="evidence" value="ECO:0007669"/>
    <property type="project" value="TreeGrafter"/>
</dbReference>
<keyword evidence="4" id="KW-1185">Reference proteome</keyword>
<dbReference type="EMBL" id="NBYO01000001">
    <property type="protein sequence ID" value="OXT01590.1"/>
    <property type="molecule type" value="Genomic_DNA"/>
</dbReference>